<dbReference type="PANTHER" id="PTHR43289">
    <property type="entry name" value="MITOGEN-ACTIVATED PROTEIN KINASE KINASE KINASE 20-RELATED"/>
    <property type="match status" value="1"/>
</dbReference>
<dbReference type="PROSITE" id="PS50011">
    <property type="entry name" value="PROTEIN_KINASE_DOM"/>
    <property type="match status" value="1"/>
</dbReference>
<evidence type="ECO:0000256" key="4">
    <source>
        <dbReference type="ARBA" id="ARBA00022741"/>
    </source>
</evidence>
<dbReference type="Pfam" id="PF00069">
    <property type="entry name" value="Pkinase"/>
    <property type="match status" value="1"/>
</dbReference>
<dbReference type="InterPro" id="IPR011009">
    <property type="entry name" value="Kinase-like_dom_sf"/>
</dbReference>
<sequence>MAVTLRPNDKLDEWTLLAPLGRGGNGEVWRAEHPQHGEAALKVVSRKSGDRYQRFSDEVEIMGRLGGRPGVLPLVAYSLPSRDSRDPAWLATPVAERLRTALGSDLDLGAIVEAVRDIASTLADLSTAGIYHRDLKPDNLFRLDGRWVLGDFGLVAYPEEDAVTVGDRRLGPLFFIAPEMLRKPDLAAPGPADVYSLAKTLWVLVTGQSYPPEGQIRVEVSSHNLANWIEDPGALALSRVLQSATHDPPEARPTMHEFVEELETWARRAPTQDDEAAEAIRRDYVTSLGEQLAETVDPQAFQKIEAELGAVFASARQRSTEKQQRLVREAWSQSEASRRSLIDDYGVKAALDLHDNPWEGSVRDGDDFAYAVTRCNPGERQHELQRARQILWGRPLWWMHCVALTGSLKLRGQEGCEPLATELAAQGVRDLLLEFSDHPALTASWRLQRAFIPATTRVVGYGPLKEMSESMSAAMSAEDRLRYPPNPGRVMMLIVRNIVRTRLRQLDWTPQALTAAATEAEAALQRIPIPAAEWDGPIHDPWLQSWSRFSPLVMCGLAILNASPVAEDLLKADDLRQVIRAATGSDSQTLRGPAIGLAERIGLNPAR</sequence>
<evidence type="ECO:0000256" key="6">
    <source>
        <dbReference type="ARBA" id="ARBA00022840"/>
    </source>
</evidence>
<dbReference type="AlphaFoldDB" id="D3FE94"/>
<evidence type="ECO:0000259" key="8">
    <source>
        <dbReference type="PROSITE" id="PS50011"/>
    </source>
</evidence>
<feature type="binding site" evidence="7">
    <location>
        <position position="42"/>
    </location>
    <ligand>
        <name>ATP</name>
        <dbReference type="ChEBI" id="CHEBI:30616"/>
    </ligand>
</feature>
<dbReference type="Gene3D" id="3.30.200.20">
    <property type="entry name" value="Phosphorylase Kinase, domain 1"/>
    <property type="match status" value="1"/>
</dbReference>
<evidence type="ECO:0000256" key="7">
    <source>
        <dbReference type="PROSITE-ProRule" id="PRU10141"/>
    </source>
</evidence>
<keyword evidence="6 7" id="KW-0067">ATP-binding</keyword>
<dbReference type="EMBL" id="CP001854">
    <property type="protein sequence ID" value="ADB53586.1"/>
    <property type="molecule type" value="Genomic_DNA"/>
</dbReference>
<dbReference type="GO" id="GO:0005524">
    <property type="term" value="F:ATP binding"/>
    <property type="evidence" value="ECO:0007669"/>
    <property type="project" value="UniProtKB-UniRule"/>
</dbReference>
<evidence type="ECO:0000313" key="10">
    <source>
        <dbReference type="Proteomes" id="UP000008229"/>
    </source>
</evidence>
<evidence type="ECO:0000256" key="3">
    <source>
        <dbReference type="ARBA" id="ARBA00022679"/>
    </source>
</evidence>
<dbReference type="Proteomes" id="UP000008229">
    <property type="component" value="Chromosome"/>
</dbReference>
<keyword evidence="10" id="KW-1185">Reference proteome</keyword>
<evidence type="ECO:0000256" key="5">
    <source>
        <dbReference type="ARBA" id="ARBA00022777"/>
    </source>
</evidence>
<dbReference type="Gene3D" id="1.10.510.10">
    <property type="entry name" value="Transferase(Phosphotransferase) domain 1"/>
    <property type="match status" value="1"/>
</dbReference>
<dbReference type="SUPFAM" id="SSF56112">
    <property type="entry name" value="Protein kinase-like (PK-like)"/>
    <property type="match status" value="1"/>
</dbReference>
<evidence type="ECO:0000256" key="1">
    <source>
        <dbReference type="ARBA" id="ARBA00012513"/>
    </source>
</evidence>
<dbReference type="InterPro" id="IPR017441">
    <property type="entry name" value="Protein_kinase_ATP_BS"/>
</dbReference>
<keyword evidence="5 9" id="KW-0418">Kinase</keyword>
<dbReference type="HOGENOM" id="CLU_449582_0_0_11"/>
<protein>
    <recommendedName>
        <fullName evidence="1">non-specific serine/threonine protein kinase</fullName>
        <ecNumber evidence="1">2.7.11.1</ecNumber>
    </recommendedName>
</protein>
<accession>D3FE94</accession>
<proteinExistence type="predicted"/>
<dbReference type="InterPro" id="IPR000719">
    <property type="entry name" value="Prot_kinase_dom"/>
</dbReference>
<name>D3FE94_CONWI</name>
<dbReference type="STRING" id="469383.Cwoe_5178"/>
<reference evidence="9 10" key="1">
    <citation type="journal article" date="2010" name="Stand. Genomic Sci.">
        <title>Complete genome sequence of Conexibacter woesei type strain (ID131577).</title>
        <authorList>
            <person name="Pukall R."/>
            <person name="Lapidus A."/>
            <person name="Glavina Del Rio T."/>
            <person name="Copeland A."/>
            <person name="Tice H."/>
            <person name="Cheng J.-F."/>
            <person name="Lucas S."/>
            <person name="Chen F."/>
            <person name="Nolan M."/>
            <person name="Bruce D."/>
            <person name="Goodwin L."/>
            <person name="Pitluck S."/>
            <person name="Mavromatis K."/>
            <person name="Ivanova N."/>
            <person name="Ovchinnikova G."/>
            <person name="Pati A."/>
            <person name="Chen A."/>
            <person name="Palaniappan K."/>
            <person name="Land M."/>
            <person name="Hauser L."/>
            <person name="Chang Y.-J."/>
            <person name="Jeffries C.D."/>
            <person name="Chain P."/>
            <person name="Meincke L."/>
            <person name="Sims D."/>
            <person name="Brettin T."/>
            <person name="Detter J.C."/>
            <person name="Rohde M."/>
            <person name="Goeker M."/>
            <person name="Bristow J."/>
            <person name="Eisen J.A."/>
            <person name="Markowitz V."/>
            <person name="Kyrpides N.C."/>
            <person name="Klenk H.-P."/>
            <person name="Hugenholtz P."/>
        </authorList>
    </citation>
    <scope>NUCLEOTIDE SEQUENCE [LARGE SCALE GENOMIC DNA]</scope>
    <source>
        <strain evidence="10">DSM 14684 / CIP 108061 / JCM 11494 / NBRC 100937 / ID131577</strain>
    </source>
</reference>
<keyword evidence="4 7" id="KW-0547">Nucleotide-binding</keyword>
<organism evidence="9 10">
    <name type="scientific">Conexibacter woesei (strain DSM 14684 / CCUG 47730 / CIP 108061 / JCM 11494 / NBRC 100937 / ID131577)</name>
    <dbReference type="NCBI Taxonomy" id="469383"/>
    <lineage>
        <taxon>Bacteria</taxon>
        <taxon>Bacillati</taxon>
        <taxon>Actinomycetota</taxon>
        <taxon>Thermoleophilia</taxon>
        <taxon>Solirubrobacterales</taxon>
        <taxon>Conexibacteraceae</taxon>
        <taxon>Conexibacter</taxon>
    </lineage>
</organism>
<dbReference type="PANTHER" id="PTHR43289:SF6">
    <property type="entry name" value="SERINE_THREONINE-PROTEIN KINASE NEKL-3"/>
    <property type="match status" value="1"/>
</dbReference>
<dbReference type="PROSITE" id="PS00107">
    <property type="entry name" value="PROTEIN_KINASE_ATP"/>
    <property type="match status" value="1"/>
</dbReference>
<dbReference type="KEGG" id="cwo:Cwoe_5178"/>
<dbReference type="eggNOG" id="COG0515">
    <property type="taxonomic scope" value="Bacteria"/>
</dbReference>
<dbReference type="GO" id="GO:0004674">
    <property type="term" value="F:protein serine/threonine kinase activity"/>
    <property type="evidence" value="ECO:0007669"/>
    <property type="project" value="UniProtKB-KW"/>
</dbReference>
<reference evidence="10" key="2">
    <citation type="submission" date="2010-01" db="EMBL/GenBank/DDBJ databases">
        <title>The complete genome of Conexibacter woesei DSM 14684.</title>
        <authorList>
            <consortium name="US DOE Joint Genome Institute (JGI-PGF)"/>
            <person name="Lucas S."/>
            <person name="Copeland A."/>
            <person name="Lapidus A."/>
            <person name="Glavina del Rio T."/>
            <person name="Dalin E."/>
            <person name="Tice H."/>
            <person name="Bruce D."/>
            <person name="Goodwin L."/>
            <person name="Pitluck S."/>
            <person name="Kyrpides N."/>
            <person name="Mavromatis K."/>
            <person name="Ivanova N."/>
            <person name="Mikhailova N."/>
            <person name="Chertkov O."/>
            <person name="Brettin T."/>
            <person name="Detter J.C."/>
            <person name="Han C."/>
            <person name="Larimer F."/>
            <person name="Land M."/>
            <person name="Hauser L."/>
            <person name="Markowitz V."/>
            <person name="Cheng J.-F."/>
            <person name="Hugenholtz P."/>
            <person name="Woyke T."/>
            <person name="Wu D."/>
            <person name="Pukall R."/>
            <person name="Steenblock K."/>
            <person name="Schneider S."/>
            <person name="Klenk H.-P."/>
            <person name="Eisen J.A."/>
        </authorList>
    </citation>
    <scope>NUCLEOTIDE SEQUENCE [LARGE SCALE GENOMIC DNA]</scope>
    <source>
        <strain evidence="10">DSM 14684 / CIP 108061 / JCM 11494 / NBRC 100937 / ID131577</strain>
    </source>
</reference>
<keyword evidence="2 9" id="KW-0723">Serine/threonine-protein kinase</keyword>
<evidence type="ECO:0000313" key="9">
    <source>
        <dbReference type="EMBL" id="ADB53586.1"/>
    </source>
</evidence>
<dbReference type="EC" id="2.7.11.1" evidence="1"/>
<dbReference type="SMART" id="SM00220">
    <property type="entry name" value="S_TKc"/>
    <property type="match status" value="1"/>
</dbReference>
<gene>
    <name evidence="9" type="ordered locus">Cwoe_5178</name>
</gene>
<evidence type="ECO:0000256" key="2">
    <source>
        <dbReference type="ARBA" id="ARBA00022527"/>
    </source>
</evidence>
<feature type="domain" description="Protein kinase" evidence="8">
    <location>
        <begin position="14"/>
        <end position="266"/>
    </location>
</feature>
<keyword evidence="3" id="KW-0808">Transferase</keyword>